<comment type="subcellular location">
    <subcellularLocation>
        <location evidence="1">Cell membrane</location>
        <topology evidence="1">Multi-pass membrane protein</topology>
    </subcellularLocation>
</comment>
<feature type="transmembrane region" description="Helical" evidence="8">
    <location>
        <begin position="473"/>
        <end position="499"/>
    </location>
</feature>
<dbReference type="SUPFAM" id="SSF103473">
    <property type="entry name" value="MFS general substrate transporter"/>
    <property type="match status" value="1"/>
</dbReference>
<reference evidence="9" key="2">
    <citation type="submission" date="2025-09" db="UniProtKB">
        <authorList>
            <consortium name="Ensembl"/>
        </authorList>
    </citation>
    <scope>IDENTIFICATION</scope>
</reference>
<dbReference type="GeneTree" id="ENSGT00390000005318"/>
<feature type="transmembrane region" description="Helical" evidence="8">
    <location>
        <begin position="374"/>
        <end position="393"/>
    </location>
</feature>
<keyword evidence="6 8" id="KW-1133">Transmembrane helix</keyword>
<feature type="transmembrane region" description="Helical" evidence="8">
    <location>
        <begin position="405"/>
        <end position="423"/>
    </location>
</feature>
<dbReference type="GO" id="GO:0015293">
    <property type="term" value="F:symporter activity"/>
    <property type="evidence" value="ECO:0007669"/>
    <property type="project" value="InterPro"/>
</dbReference>
<evidence type="ECO:0000256" key="4">
    <source>
        <dbReference type="ARBA" id="ARBA00022475"/>
    </source>
</evidence>
<comment type="similarity">
    <text evidence="2">Belongs to the major facilitator superfamily.</text>
</comment>
<evidence type="ECO:0000256" key="5">
    <source>
        <dbReference type="ARBA" id="ARBA00022692"/>
    </source>
</evidence>
<evidence type="ECO:0000313" key="10">
    <source>
        <dbReference type="Proteomes" id="UP000694557"/>
    </source>
</evidence>
<evidence type="ECO:0000313" key="9">
    <source>
        <dbReference type="Ensembl" id="ENSOKIP00005085330.1"/>
    </source>
</evidence>
<reference evidence="9" key="1">
    <citation type="submission" date="2025-08" db="UniProtKB">
        <authorList>
            <consortium name="Ensembl"/>
        </authorList>
    </citation>
    <scope>IDENTIFICATION</scope>
</reference>
<proteinExistence type="inferred from homology"/>
<feature type="transmembrane region" description="Helical" evidence="8">
    <location>
        <begin position="331"/>
        <end position="354"/>
    </location>
</feature>
<feature type="transmembrane region" description="Helical" evidence="8">
    <location>
        <begin position="429"/>
        <end position="452"/>
    </location>
</feature>
<keyword evidence="5 8" id="KW-0812">Transmembrane</keyword>
<dbReference type="AlphaFoldDB" id="A0A8C7JG52"/>
<dbReference type="InterPro" id="IPR039672">
    <property type="entry name" value="MFS_2"/>
</dbReference>
<dbReference type="PANTHER" id="PTHR11328">
    <property type="entry name" value="MAJOR FACILITATOR SUPERFAMILY DOMAIN-CONTAINING PROTEIN"/>
    <property type="match status" value="1"/>
</dbReference>
<dbReference type="PANTHER" id="PTHR11328:SF31">
    <property type="entry name" value="SODIUM-DEPENDENT LYSOPHOSPHATIDYLCHOLINE SYMPORTER 1 ISOFORM X1-RELATED"/>
    <property type="match status" value="1"/>
</dbReference>
<evidence type="ECO:0000256" key="6">
    <source>
        <dbReference type="ARBA" id="ARBA00022989"/>
    </source>
</evidence>
<feature type="transmembrane region" description="Helical" evidence="8">
    <location>
        <begin position="12"/>
        <end position="31"/>
    </location>
</feature>
<evidence type="ECO:0000256" key="3">
    <source>
        <dbReference type="ARBA" id="ARBA00022448"/>
    </source>
</evidence>
<feature type="transmembrane region" description="Helical" evidence="8">
    <location>
        <begin position="287"/>
        <end position="310"/>
    </location>
</feature>
<feature type="transmembrane region" description="Helical" evidence="8">
    <location>
        <begin position="188"/>
        <end position="208"/>
    </location>
</feature>
<keyword evidence="7 8" id="KW-0472">Membrane</keyword>
<dbReference type="Proteomes" id="UP000694557">
    <property type="component" value="Unassembled WGS sequence"/>
</dbReference>
<dbReference type="Ensembl" id="ENSOKIT00005091171.1">
    <property type="protein sequence ID" value="ENSOKIP00005085330.1"/>
    <property type="gene ID" value="ENSOKIG00005037070.1"/>
</dbReference>
<keyword evidence="3" id="KW-0813">Transport</keyword>
<dbReference type="GO" id="GO:0008643">
    <property type="term" value="P:carbohydrate transport"/>
    <property type="evidence" value="ECO:0007669"/>
    <property type="project" value="InterPro"/>
</dbReference>
<feature type="transmembrane region" description="Helical" evidence="8">
    <location>
        <begin position="106"/>
        <end position="129"/>
    </location>
</feature>
<name>A0A8C7JG52_ONCKI</name>
<evidence type="ECO:0000256" key="8">
    <source>
        <dbReference type="SAM" id="Phobius"/>
    </source>
</evidence>
<keyword evidence="4" id="KW-1003">Cell membrane</keyword>
<evidence type="ECO:0000256" key="1">
    <source>
        <dbReference type="ARBA" id="ARBA00004651"/>
    </source>
</evidence>
<evidence type="ECO:0000256" key="7">
    <source>
        <dbReference type="ARBA" id="ARBA00023136"/>
    </source>
</evidence>
<dbReference type="GO" id="GO:0005886">
    <property type="term" value="C:plasma membrane"/>
    <property type="evidence" value="ECO:0007669"/>
    <property type="project" value="UniProtKB-SubCell"/>
</dbReference>
<dbReference type="Pfam" id="PF13347">
    <property type="entry name" value="MFS_2"/>
    <property type="match status" value="1"/>
</dbReference>
<keyword evidence="10" id="KW-1185">Reference proteome</keyword>
<feature type="transmembrane region" description="Helical" evidence="8">
    <location>
        <begin position="519"/>
        <end position="540"/>
    </location>
</feature>
<protein>
    <submittedName>
        <fullName evidence="9">Si:ch211-224l10.4</fullName>
    </submittedName>
</protein>
<dbReference type="FunFam" id="1.20.1250.20:FF:000183">
    <property type="entry name" value="sodium-dependent lysophosphatidylcholine symporter 1 isoform X2"/>
    <property type="match status" value="1"/>
</dbReference>
<sequence>MQLLYSSHSNRNLLVVLSSQQGVVTGGFTIFRKTKHQYPVLNITAKCEPALNRCEHTPLTLLKFKSFTNNTIPRKIIKTRGIPFSRKISYAVGGMPYQMTANAKGFFLQIFLLDVVQMGAFYASLILFLGRAWDAITDPLVGYMVIKSGRTRIGKLIPWIVFSMPLGVLAYIMMWFTPQESMSPSSSFFWFFIWSCLFDAFMTCYHVPYSSLNMFLGGDQKDRDSATGYRMGMEVFATLAGATIQGQIVGLYHAKSAQVCSQLNYSEASFRNVSSPLTDTLQNTRRAYVLAALVLGGIYFLCCVVLFLGVKEQLAPLSTLDRIRMPYLAGMKMVVGHTPYVKLVFGFLFASLAFQMAQGNFALFCTHAAGLGAYFQHLVLILLTAATLSIPLWQTLLLRLGKKTTLYIGLCMYAPALVIIASIQSNLPVFIIMSIISGSSLSALYLLPWSMLPDVVDDFKVKNPTSTDLEPMFYSCYVFFNKFGGGMSVGISTLALHFAGYKPGACRQNPAVITALRVLFAPVPVVLLLIGLVLFYFYPINEERRGQIQKELLCIVSLHVCVFSYPTIVITFVYNSGSQPFSVNVPPTSFFSAHSTPDVPPHVRFTSKPMVLWIFSSTPCR</sequence>
<dbReference type="InterPro" id="IPR036259">
    <property type="entry name" value="MFS_trans_sf"/>
</dbReference>
<organism evidence="9 10">
    <name type="scientific">Oncorhynchus kisutch</name>
    <name type="common">Coho salmon</name>
    <name type="synonym">Salmo kisutch</name>
    <dbReference type="NCBI Taxonomy" id="8019"/>
    <lineage>
        <taxon>Eukaryota</taxon>
        <taxon>Metazoa</taxon>
        <taxon>Chordata</taxon>
        <taxon>Craniata</taxon>
        <taxon>Vertebrata</taxon>
        <taxon>Euteleostomi</taxon>
        <taxon>Actinopterygii</taxon>
        <taxon>Neopterygii</taxon>
        <taxon>Teleostei</taxon>
        <taxon>Protacanthopterygii</taxon>
        <taxon>Salmoniformes</taxon>
        <taxon>Salmonidae</taxon>
        <taxon>Salmoninae</taxon>
        <taxon>Oncorhynchus</taxon>
    </lineage>
</organism>
<feature type="transmembrane region" description="Helical" evidence="8">
    <location>
        <begin position="156"/>
        <end position="176"/>
    </location>
</feature>
<feature type="transmembrane region" description="Helical" evidence="8">
    <location>
        <begin position="552"/>
        <end position="574"/>
    </location>
</feature>
<evidence type="ECO:0000256" key="2">
    <source>
        <dbReference type="ARBA" id="ARBA00008335"/>
    </source>
</evidence>
<accession>A0A8C7JG52</accession>